<dbReference type="CDD" id="cd06533">
    <property type="entry name" value="Glyco_transf_WecG_TagA"/>
    <property type="match status" value="1"/>
</dbReference>
<dbReference type="Pfam" id="PF03808">
    <property type="entry name" value="Glyco_tran_WecG"/>
    <property type="match status" value="1"/>
</dbReference>
<evidence type="ECO:0000313" key="3">
    <source>
        <dbReference type="EMBL" id="MCH7411687.1"/>
    </source>
</evidence>
<keyword evidence="2" id="KW-0808">Transferase</keyword>
<proteinExistence type="predicted"/>
<dbReference type="EMBL" id="JAKZGP010000100">
    <property type="protein sequence ID" value="MCH7411687.1"/>
    <property type="molecule type" value="Genomic_DNA"/>
</dbReference>
<sequence>MNPTLLKQYKTVNLFGYSVFSDKLENIDFNNRLVINTINPHSYHVALKDDFFHDSLMQAEILLPDGVGIVLANKLINRSKIQKIAGYDVFLHILESNKNKPIKCFFLGSKDSTLKLIEDRLRKEYPNIEFGCYSPPFKSEFSSFDNAEMIGRINDFTPDFLFVGMTAPKQEKWTKTNREFLDVNVICNIGAVFDFYAGTTKRAPDFMVKSGFEWLHRSLKSTRLLKRTLTTSPLFVHYTLVEFVRNLLRPEEKESHQTSSKSYQY</sequence>
<comment type="caution">
    <text evidence="3">The sequence shown here is derived from an EMBL/GenBank/DDBJ whole genome shotgun (WGS) entry which is preliminary data.</text>
</comment>
<evidence type="ECO:0000256" key="1">
    <source>
        <dbReference type="ARBA" id="ARBA00022676"/>
    </source>
</evidence>
<reference evidence="3" key="1">
    <citation type="submission" date="2022-03" db="EMBL/GenBank/DDBJ databases">
        <title>De novo assembled genomes of Belliella spp. (Cyclobacteriaceae) strains.</title>
        <authorList>
            <person name="Szabo A."/>
            <person name="Korponai K."/>
            <person name="Felfoldi T."/>
        </authorList>
    </citation>
    <scope>NUCLEOTIDE SEQUENCE</scope>
    <source>
        <strain evidence="3">DSM 111904</strain>
    </source>
</reference>
<name>A0ABS9V5J5_9BACT</name>
<dbReference type="Proteomes" id="UP001165489">
    <property type="component" value="Unassembled WGS sequence"/>
</dbReference>
<accession>A0ABS9V5J5</accession>
<dbReference type="PANTHER" id="PTHR34136">
    <property type="match status" value="1"/>
</dbReference>
<keyword evidence="4" id="KW-1185">Reference proteome</keyword>
<evidence type="ECO:0000256" key="2">
    <source>
        <dbReference type="ARBA" id="ARBA00022679"/>
    </source>
</evidence>
<dbReference type="InterPro" id="IPR004629">
    <property type="entry name" value="WecG_TagA_CpsF"/>
</dbReference>
<organism evidence="3 4">
    <name type="scientific">Belliella filtrata</name>
    <dbReference type="NCBI Taxonomy" id="2923435"/>
    <lineage>
        <taxon>Bacteria</taxon>
        <taxon>Pseudomonadati</taxon>
        <taxon>Bacteroidota</taxon>
        <taxon>Cytophagia</taxon>
        <taxon>Cytophagales</taxon>
        <taxon>Cyclobacteriaceae</taxon>
        <taxon>Belliella</taxon>
    </lineage>
</organism>
<dbReference type="RefSeq" id="WP_241350116.1">
    <property type="nucleotide sequence ID" value="NZ_JAKZGP010000100.1"/>
</dbReference>
<gene>
    <name evidence="3" type="ORF">MM239_20035</name>
</gene>
<keyword evidence="1" id="KW-0328">Glycosyltransferase</keyword>
<dbReference type="NCBIfam" id="TIGR00696">
    <property type="entry name" value="wecG_tagA_cpsF"/>
    <property type="match status" value="1"/>
</dbReference>
<protein>
    <submittedName>
        <fullName evidence="3">WecB/TagA/CpsF family glycosyltransferase</fullName>
    </submittedName>
</protein>
<dbReference type="PANTHER" id="PTHR34136:SF1">
    <property type="entry name" value="UDP-N-ACETYL-D-MANNOSAMINURONIC ACID TRANSFERASE"/>
    <property type="match status" value="1"/>
</dbReference>
<evidence type="ECO:0000313" key="4">
    <source>
        <dbReference type="Proteomes" id="UP001165489"/>
    </source>
</evidence>